<accession>A0A9Q0KV27</accession>
<dbReference type="FunFam" id="1.10.10.10:FF:000057">
    <property type="entry name" value="Heat shock transcription factor 1"/>
    <property type="match status" value="1"/>
</dbReference>
<dbReference type="InterPro" id="IPR000232">
    <property type="entry name" value="HSF_DNA-bd"/>
</dbReference>
<dbReference type="GO" id="GO:0000978">
    <property type="term" value="F:RNA polymerase II cis-regulatory region sequence-specific DNA binding"/>
    <property type="evidence" value="ECO:0007669"/>
    <property type="project" value="TreeGrafter"/>
</dbReference>
<keyword evidence="2" id="KW-0597">Phosphoprotein</keyword>
<keyword evidence="13" id="KW-1185">Reference proteome</keyword>
<comment type="similarity">
    <text evidence="8">Belongs to the HSF family.</text>
</comment>
<proteinExistence type="inferred from homology"/>
<keyword evidence="5" id="KW-0238">DNA-binding</keyword>
<dbReference type="Proteomes" id="UP001141806">
    <property type="component" value="Unassembled WGS sequence"/>
</dbReference>
<feature type="region of interest" description="Disordered" evidence="10">
    <location>
        <begin position="289"/>
        <end position="331"/>
    </location>
</feature>
<feature type="compositionally biased region" description="Polar residues" evidence="10">
    <location>
        <begin position="290"/>
        <end position="331"/>
    </location>
</feature>
<dbReference type="AlphaFoldDB" id="A0A9Q0KV27"/>
<dbReference type="Gene3D" id="1.10.10.10">
    <property type="entry name" value="Winged helix-like DNA-binding domain superfamily/Winged helix DNA-binding domain"/>
    <property type="match status" value="1"/>
</dbReference>
<sequence length="451" mass="51264">MMDGSQGSSNAPPPFLTKTYEMVDDPSTNNIVSWSPSNQSFIVWNLPEFARDLLPRYFKHNNFSSFVRQLNTYGFRKIDPDQWEFANEDFVRGQRHLLKNIHRRKPIHSHSLHNQGLGNSSGSLTESEKQELEDEIEKLKQEKSILILELQRHTQEQQGVELKMQSLEERLHHMENRQRQMVAFLAQILQKPEFVSTFVQQSEIHNKKRRLPKLDYLYEKAAVEENKMVTFQRDRSDAPSLPIINIEPFEKLESSLNSWENFLCGVGEASGEETSLVAIPLQPSAVLTEMHSSSGDPDTNISMQPQSPKLQPASSHARDTQSSPELAESTSYGESLAFHSVQLNADGNRPTGIDMNSKPASAPEVQPQKERVVGTVTSSTLPTGANDVFWEQFLTETPGSSETQEVQSERKDADIRKIENRLPDQGKFWLNIKNVDNLTEQMGQLTSAERF</sequence>
<evidence type="ECO:0000256" key="9">
    <source>
        <dbReference type="SAM" id="Coils"/>
    </source>
</evidence>
<dbReference type="PROSITE" id="PS00434">
    <property type="entry name" value="HSF_DOMAIN"/>
    <property type="match status" value="1"/>
</dbReference>
<dbReference type="GO" id="GO:0003700">
    <property type="term" value="F:DNA-binding transcription factor activity"/>
    <property type="evidence" value="ECO:0007669"/>
    <property type="project" value="InterPro"/>
</dbReference>
<keyword evidence="3" id="KW-0805">Transcription regulation</keyword>
<feature type="region of interest" description="Disordered" evidence="10">
    <location>
        <begin position="344"/>
        <end position="370"/>
    </location>
</feature>
<dbReference type="PRINTS" id="PR00056">
    <property type="entry name" value="HSFDOMAIN"/>
</dbReference>
<evidence type="ECO:0000313" key="12">
    <source>
        <dbReference type="EMBL" id="KAJ4977255.1"/>
    </source>
</evidence>
<evidence type="ECO:0000256" key="8">
    <source>
        <dbReference type="RuleBase" id="RU004020"/>
    </source>
</evidence>
<dbReference type="Pfam" id="PF00447">
    <property type="entry name" value="HSF_DNA-bind"/>
    <property type="match status" value="1"/>
</dbReference>
<keyword evidence="7" id="KW-0539">Nucleus</keyword>
<organism evidence="12 13">
    <name type="scientific">Protea cynaroides</name>
    <dbReference type="NCBI Taxonomy" id="273540"/>
    <lineage>
        <taxon>Eukaryota</taxon>
        <taxon>Viridiplantae</taxon>
        <taxon>Streptophyta</taxon>
        <taxon>Embryophyta</taxon>
        <taxon>Tracheophyta</taxon>
        <taxon>Spermatophyta</taxon>
        <taxon>Magnoliopsida</taxon>
        <taxon>Proteales</taxon>
        <taxon>Proteaceae</taxon>
        <taxon>Protea</taxon>
    </lineage>
</organism>
<name>A0A9Q0KV27_9MAGN</name>
<comment type="caution">
    <text evidence="12">The sequence shown here is derived from an EMBL/GenBank/DDBJ whole genome shotgun (WGS) entry which is preliminary data.</text>
</comment>
<gene>
    <name evidence="12" type="ORF">NE237_002361</name>
</gene>
<dbReference type="GO" id="GO:0034605">
    <property type="term" value="P:cellular response to heat"/>
    <property type="evidence" value="ECO:0007669"/>
    <property type="project" value="TreeGrafter"/>
</dbReference>
<dbReference type="PANTHER" id="PTHR10015">
    <property type="entry name" value="HEAT SHOCK TRANSCRIPTION FACTOR"/>
    <property type="match status" value="1"/>
</dbReference>
<reference evidence="12" key="1">
    <citation type="journal article" date="2023" name="Plant J.">
        <title>The genome of the king protea, Protea cynaroides.</title>
        <authorList>
            <person name="Chang J."/>
            <person name="Duong T.A."/>
            <person name="Schoeman C."/>
            <person name="Ma X."/>
            <person name="Roodt D."/>
            <person name="Barker N."/>
            <person name="Li Z."/>
            <person name="Van de Peer Y."/>
            <person name="Mizrachi E."/>
        </authorList>
    </citation>
    <scope>NUCLEOTIDE SEQUENCE</scope>
    <source>
        <tissue evidence="12">Young leaves</tissue>
    </source>
</reference>
<evidence type="ECO:0000256" key="4">
    <source>
        <dbReference type="ARBA" id="ARBA00023016"/>
    </source>
</evidence>
<dbReference type="OrthoDB" id="60033at2759"/>
<keyword evidence="4" id="KW-0346">Stress response</keyword>
<evidence type="ECO:0000256" key="10">
    <source>
        <dbReference type="SAM" id="MobiDB-lite"/>
    </source>
</evidence>
<feature type="coiled-coil region" evidence="9">
    <location>
        <begin position="122"/>
        <end position="177"/>
    </location>
</feature>
<dbReference type="GO" id="GO:0006357">
    <property type="term" value="P:regulation of transcription by RNA polymerase II"/>
    <property type="evidence" value="ECO:0007669"/>
    <property type="project" value="TreeGrafter"/>
</dbReference>
<keyword evidence="9" id="KW-0175">Coiled coil</keyword>
<evidence type="ECO:0000256" key="7">
    <source>
        <dbReference type="ARBA" id="ARBA00023242"/>
    </source>
</evidence>
<feature type="domain" description="HSF-type DNA-binding" evidence="11">
    <location>
        <begin position="54"/>
        <end position="78"/>
    </location>
</feature>
<evidence type="ECO:0000259" key="11">
    <source>
        <dbReference type="PROSITE" id="PS00434"/>
    </source>
</evidence>
<dbReference type="EMBL" id="JAMYWD010000003">
    <property type="protein sequence ID" value="KAJ4977255.1"/>
    <property type="molecule type" value="Genomic_DNA"/>
</dbReference>
<comment type="subcellular location">
    <subcellularLocation>
        <location evidence="1">Nucleus</location>
    </subcellularLocation>
</comment>
<dbReference type="SMART" id="SM00415">
    <property type="entry name" value="HSF"/>
    <property type="match status" value="1"/>
</dbReference>
<dbReference type="InterPro" id="IPR036390">
    <property type="entry name" value="WH_DNA-bd_sf"/>
</dbReference>
<dbReference type="PANTHER" id="PTHR10015:SF445">
    <property type="entry name" value="HEAT STRESS TRANSCRIPTION FACTOR A-4B-LIKE"/>
    <property type="match status" value="1"/>
</dbReference>
<dbReference type="InterPro" id="IPR036388">
    <property type="entry name" value="WH-like_DNA-bd_sf"/>
</dbReference>
<protein>
    <recommendedName>
        <fullName evidence="11">HSF-type DNA-binding domain-containing protein</fullName>
    </recommendedName>
</protein>
<evidence type="ECO:0000256" key="6">
    <source>
        <dbReference type="ARBA" id="ARBA00023163"/>
    </source>
</evidence>
<evidence type="ECO:0000256" key="1">
    <source>
        <dbReference type="ARBA" id="ARBA00004123"/>
    </source>
</evidence>
<dbReference type="SUPFAM" id="SSF46785">
    <property type="entry name" value="Winged helix' DNA-binding domain"/>
    <property type="match status" value="1"/>
</dbReference>
<dbReference type="GO" id="GO:0005634">
    <property type="term" value="C:nucleus"/>
    <property type="evidence" value="ECO:0007669"/>
    <property type="project" value="UniProtKB-SubCell"/>
</dbReference>
<keyword evidence="6" id="KW-0804">Transcription</keyword>
<evidence type="ECO:0000256" key="5">
    <source>
        <dbReference type="ARBA" id="ARBA00023125"/>
    </source>
</evidence>
<evidence type="ECO:0000256" key="3">
    <source>
        <dbReference type="ARBA" id="ARBA00023015"/>
    </source>
</evidence>
<evidence type="ECO:0000256" key="2">
    <source>
        <dbReference type="ARBA" id="ARBA00022553"/>
    </source>
</evidence>
<evidence type="ECO:0000313" key="13">
    <source>
        <dbReference type="Proteomes" id="UP001141806"/>
    </source>
</evidence>